<feature type="domain" description="Histidine kinase" evidence="10">
    <location>
        <begin position="331"/>
        <end position="543"/>
    </location>
</feature>
<dbReference type="Pfam" id="PF00512">
    <property type="entry name" value="HisKA"/>
    <property type="match status" value="1"/>
</dbReference>
<dbReference type="InterPro" id="IPR036097">
    <property type="entry name" value="HisK_dim/P_sf"/>
</dbReference>
<proteinExistence type="predicted"/>
<evidence type="ECO:0000259" key="10">
    <source>
        <dbReference type="PROSITE" id="PS50109"/>
    </source>
</evidence>
<dbReference type="Pfam" id="PF02518">
    <property type="entry name" value="HATPase_c"/>
    <property type="match status" value="1"/>
</dbReference>
<gene>
    <name evidence="11" type="primary">phoR</name>
    <name evidence="11" type="ORF">HMPREF9129_0038</name>
</gene>
<dbReference type="SMART" id="SM00388">
    <property type="entry name" value="HisKA"/>
    <property type="match status" value="1"/>
</dbReference>
<dbReference type="CDD" id="cd00082">
    <property type="entry name" value="HisKA"/>
    <property type="match status" value="1"/>
</dbReference>
<dbReference type="InterPro" id="IPR036890">
    <property type="entry name" value="HATPase_C_sf"/>
</dbReference>
<dbReference type="FunFam" id="1.10.287.130:FF:000001">
    <property type="entry name" value="Two-component sensor histidine kinase"/>
    <property type="match status" value="1"/>
</dbReference>
<dbReference type="PROSITE" id="PS50109">
    <property type="entry name" value="HIS_KIN"/>
    <property type="match status" value="1"/>
</dbReference>
<dbReference type="InterPro" id="IPR005467">
    <property type="entry name" value="His_kinase_dom"/>
</dbReference>
<dbReference type="PRINTS" id="PR00344">
    <property type="entry name" value="BCTRLSENSOR"/>
</dbReference>
<keyword evidence="6 11" id="KW-0418">Kinase</keyword>
<evidence type="ECO:0000256" key="7">
    <source>
        <dbReference type="ARBA" id="ARBA00023012"/>
    </source>
</evidence>
<evidence type="ECO:0000256" key="5">
    <source>
        <dbReference type="ARBA" id="ARBA00022679"/>
    </source>
</evidence>
<accession>G4D0V8</accession>
<evidence type="ECO:0000313" key="12">
    <source>
        <dbReference type="Proteomes" id="UP000003422"/>
    </source>
</evidence>
<dbReference type="GO" id="GO:0004721">
    <property type="term" value="F:phosphoprotein phosphatase activity"/>
    <property type="evidence" value="ECO:0007669"/>
    <property type="project" value="TreeGrafter"/>
</dbReference>
<keyword evidence="9" id="KW-1133">Transmembrane helix</keyword>
<dbReference type="PATRIC" id="fig|997350.3.peg.37"/>
<evidence type="ECO:0000256" key="6">
    <source>
        <dbReference type="ARBA" id="ARBA00022777"/>
    </source>
</evidence>
<keyword evidence="9" id="KW-0812">Transmembrane</keyword>
<comment type="subcellular location">
    <subcellularLocation>
        <location evidence="2">Membrane</location>
    </subcellularLocation>
</comment>
<sequence length="543" mass="62485">MLEIKMDRHIQRYLRIVATFSFFVTFIVALIIYFVDYSQSEYKVLANLNFVIQKNIESEENKLEYIKNFDKEFNRIRIRYISGSENYDSKGEKNFSLEVGNNRENISLTKSEFEVVKKLDNSSLLGVSEIKNNLFGIFLHLLPINLLAIGSVFIFTKFATKKSVGGILKPINAYEKSWDIEKIMDVPEIYPFDKIILKQSEMNLKEIREIERQRDTINTILMGMKEGLLILDEKRRILMLNSEAAKILETDEESINKSILYVTRNSEIVKSIENCYLGIYSEGRLEVQDRYIKYYSNPVYYNENISGAVLLLIDETKRIEAEKIREEFSANVSHELRTPLTSIYGFAELLNTGIVSDENDKKEMLYRIYKESKRLLDLIDEIIKISKLESNVQVVEDIVDLNELSEELKSHFIPIATEKNVELAIVGDGVFKTNKTMIWELLANLIENAIKYNVENGSVDVSMEVTEQTEIVVKDSGIGIDEESLKRIFERFYRVDKSRNKKSGGTGLGLSIVKHIVKNLNGEIEVQSEAGVGTTIKIQLPIN</sequence>
<organism evidence="11 12">
    <name type="scientific">Peptoniphilus indolicus ATCC 29427</name>
    <dbReference type="NCBI Taxonomy" id="997350"/>
    <lineage>
        <taxon>Bacteria</taxon>
        <taxon>Bacillati</taxon>
        <taxon>Bacillota</taxon>
        <taxon>Tissierellia</taxon>
        <taxon>Tissierellales</taxon>
        <taxon>Peptoniphilaceae</taxon>
        <taxon>Peptoniphilus</taxon>
    </lineage>
</organism>
<keyword evidence="8 9" id="KW-0472">Membrane</keyword>
<dbReference type="SMART" id="SM00387">
    <property type="entry name" value="HATPase_c"/>
    <property type="match status" value="1"/>
</dbReference>
<comment type="caution">
    <text evidence="11">The sequence shown here is derived from an EMBL/GenBank/DDBJ whole genome shotgun (WGS) entry which is preliminary data.</text>
</comment>
<dbReference type="PANTHER" id="PTHR45453">
    <property type="entry name" value="PHOSPHATE REGULON SENSOR PROTEIN PHOR"/>
    <property type="match status" value="1"/>
</dbReference>
<dbReference type="InterPro" id="IPR003661">
    <property type="entry name" value="HisK_dim/P_dom"/>
</dbReference>
<evidence type="ECO:0000256" key="8">
    <source>
        <dbReference type="ARBA" id="ARBA00023136"/>
    </source>
</evidence>
<dbReference type="FunFam" id="3.30.565.10:FF:000006">
    <property type="entry name" value="Sensor histidine kinase WalK"/>
    <property type="match status" value="1"/>
</dbReference>
<dbReference type="Gene3D" id="3.30.450.20">
    <property type="entry name" value="PAS domain"/>
    <property type="match status" value="1"/>
</dbReference>
<evidence type="ECO:0000256" key="3">
    <source>
        <dbReference type="ARBA" id="ARBA00012438"/>
    </source>
</evidence>
<dbReference type="SUPFAM" id="SSF55874">
    <property type="entry name" value="ATPase domain of HSP90 chaperone/DNA topoisomerase II/histidine kinase"/>
    <property type="match status" value="1"/>
</dbReference>
<dbReference type="SUPFAM" id="SSF47384">
    <property type="entry name" value="Homodimeric domain of signal transducing histidine kinase"/>
    <property type="match status" value="1"/>
</dbReference>
<dbReference type="STRING" id="997350.HMPREF9129_0038"/>
<dbReference type="PANTHER" id="PTHR45453:SF1">
    <property type="entry name" value="PHOSPHATE REGULON SENSOR PROTEIN PHOR"/>
    <property type="match status" value="1"/>
</dbReference>
<keyword evidence="7" id="KW-0902">Two-component regulatory system</keyword>
<reference evidence="11 12" key="1">
    <citation type="submission" date="2011-06" db="EMBL/GenBank/DDBJ databases">
        <authorList>
            <person name="Muzny D."/>
            <person name="Qin X."/>
            <person name="Deng J."/>
            <person name="Jiang H."/>
            <person name="Liu Y."/>
            <person name="Qu J."/>
            <person name="Song X.-Z."/>
            <person name="Zhang L."/>
            <person name="Thornton R."/>
            <person name="Coyle M."/>
            <person name="Francisco L."/>
            <person name="Jackson L."/>
            <person name="Javaid M."/>
            <person name="Korchina V."/>
            <person name="Kovar C."/>
            <person name="Mata R."/>
            <person name="Mathew T."/>
            <person name="Ngo R."/>
            <person name="Nguyen L."/>
            <person name="Nguyen N."/>
            <person name="Okwuonu G."/>
            <person name="Ongeri F."/>
            <person name="Pham C."/>
            <person name="Simmons D."/>
            <person name="Wilczek-Boney K."/>
            <person name="Hale W."/>
            <person name="Jakkamsetti A."/>
            <person name="Pham P."/>
            <person name="Ruth R."/>
            <person name="San Lucas F."/>
            <person name="Warren J."/>
            <person name="Zhang J."/>
            <person name="Zhao Z."/>
            <person name="Zhou C."/>
            <person name="Zhu D."/>
            <person name="Lee S."/>
            <person name="Bess C."/>
            <person name="Blankenburg K."/>
            <person name="Forbes L."/>
            <person name="Fu Q."/>
            <person name="Gubbala S."/>
            <person name="Hirani K."/>
            <person name="Jayaseelan J.C."/>
            <person name="Lara F."/>
            <person name="Munidasa M."/>
            <person name="Palculict T."/>
            <person name="Patil S."/>
            <person name="Pu L.-L."/>
            <person name="Saada N."/>
            <person name="Tang L."/>
            <person name="Weissenberger G."/>
            <person name="Zhu Y."/>
            <person name="Hemphill L."/>
            <person name="Shang Y."/>
            <person name="Youmans B."/>
            <person name="Ayvaz T."/>
            <person name="Ross M."/>
            <person name="Santibanez J."/>
            <person name="Aqrawi P."/>
            <person name="Gross S."/>
            <person name="Joshi V."/>
            <person name="Fowler G."/>
            <person name="Nazareth L."/>
            <person name="Reid J."/>
            <person name="Worley K."/>
            <person name="Petrosino J."/>
            <person name="Highlander S."/>
            <person name="Gibbs R."/>
        </authorList>
    </citation>
    <scope>NUCLEOTIDE SEQUENCE [LARGE SCALE GENOMIC DNA]</scope>
    <source>
        <strain evidence="11 12">ATCC 29427</strain>
    </source>
</reference>
<dbReference type="Gene3D" id="3.30.565.10">
    <property type="entry name" value="Histidine kinase-like ATPase, C-terminal domain"/>
    <property type="match status" value="1"/>
</dbReference>
<dbReference type="InterPro" id="IPR050351">
    <property type="entry name" value="BphY/WalK/GraS-like"/>
</dbReference>
<dbReference type="EC" id="2.7.13.3" evidence="3"/>
<dbReference type="AlphaFoldDB" id="G4D0V8"/>
<name>G4D0V8_9FIRM</name>
<keyword evidence="12" id="KW-1185">Reference proteome</keyword>
<comment type="catalytic activity">
    <reaction evidence="1">
        <text>ATP + protein L-histidine = ADP + protein N-phospho-L-histidine.</text>
        <dbReference type="EC" id="2.7.13.3"/>
    </reaction>
</comment>
<evidence type="ECO:0000256" key="9">
    <source>
        <dbReference type="SAM" id="Phobius"/>
    </source>
</evidence>
<dbReference type="GO" id="GO:0005886">
    <property type="term" value="C:plasma membrane"/>
    <property type="evidence" value="ECO:0007669"/>
    <property type="project" value="TreeGrafter"/>
</dbReference>
<dbReference type="HOGENOM" id="CLU_000445_89_2_9"/>
<dbReference type="InterPro" id="IPR003594">
    <property type="entry name" value="HATPase_dom"/>
</dbReference>
<dbReference type="OrthoDB" id="9813151at2"/>
<dbReference type="Gene3D" id="1.10.287.130">
    <property type="match status" value="1"/>
</dbReference>
<keyword evidence="5" id="KW-0808">Transferase</keyword>
<evidence type="ECO:0000256" key="1">
    <source>
        <dbReference type="ARBA" id="ARBA00000085"/>
    </source>
</evidence>
<dbReference type="EMBL" id="AGBB01000002">
    <property type="protein sequence ID" value="EGY80854.1"/>
    <property type="molecule type" value="Genomic_DNA"/>
</dbReference>
<dbReference type="GO" id="GO:0016036">
    <property type="term" value="P:cellular response to phosphate starvation"/>
    <property type="evidence" value="ECO:0007669"/>
    <property type="project" value="TreeGrafter"/>
</dbReference>
<dbReference type="InterPro" id="IPR004358">
    <property type="entry name" value="Sig_transdc_His_kin-like_C"/>
</dbReference>
<dbReference type="GO" id="GO:0000155">
    <property type="term" value="F:phosphorelay sensor kinase activity"/>
    <property type="evidence" value="ECO:0007669"/>
    <property type="project" value="InterPro"/>
</dbReference>
<feature type="transmembrane region" description="Helical" evidence="9">
    <location>
        <begin position="12"/>
        <end position="35"/>
    </location>
</feature>
<evidence type="ECO:0000313" key="11">
    <source>
        <dbReference type="EMBL" id="EGY80854.1"/>
    </source>
</evidence>
<evidence type="ECO:0000256" key="4">
    <source>
        <dbReference type="ARBA" id="ARBA00022553"/>
    </source>
</evidence>
<keyword evidence="4" id="KW-0597">Phosphoprotein</keyword>
<dbReference type="CDD" id="cd00075">
    <property type="entry name" value="HATPase"/>
    <property type="match status" value="1"/>
</dbReference>
<dbReference type="Proteomes" id="UP000003422">
    <property type="component" value="Unassembled WGS sequence"/>
</dbReference>
<feature type="transmembrane region" description="Helical" evidence="9">
    <location>
        <begin position="134"/>
        <end position="155"/>
    </location>
</feature>
<dbReference type="eggNOG" id="COG5002">
    <property type="taxonomic scope" value="Bacteria"/>
</dbReference>
<protein>
    <recommendedName>
        <fullName evidence="3">histidine kinase</fullName>
        <ecNumber evidence="3">2.7.13.3</ecNumber>
    </recommendedName>
</protein>
<evidence type="ECO:0000256" key="2">
    <source>
        <dbReference type="ARBA" id="ARBA00004370"/>
    </source>
</evidence>